<dbReference type="RefSeq" id="XP_015598366.1">
    <property type="nucleotide sequence ID" value="XM_015742880.2"/>
</dbReference>
<gene>
    <name evidence="3" type="primary">LOC107269246</name>
</gene>
<dbReference type="GeneID" id="107269246"/>
<evidence type="ECO:0000313" key="3">
    <source>
        <dbReference type="RefSeq" id="XP_015598366.1"/>
    </source>
</evidence>
<dbReference type="InterPro" id="IPR044822">
    <property type="entry name" value="Myb_DNA-bind_4"/>
</dbReference>
<feature type="domain" description="Myb/SANT-like DNA-binding" evidence="1">
    <location>
        <begin position="11"/>
        <end position="104"/>
    </location>
</feature>
<reference evidence="3" key="1">
    <citation type="submission" date="2025-08" db="UniProtKB">
        <authorList>
            <consortium name="RefSeq"/>
        </authorList>
    </citation>
    <scope>IDENTIFICATION</scope>
</reference>
<sequence length="320" mass="37171">MTQAYHQTKFRWTENLTCRFIQLRKENGKLFTGRKYSAQAGWEFILRQMREEFPTIMADVHYRVLKKKWSNLLQQYKELKNPVHGDRNKVDDVSWPFYTAIDEVLGFAQRTSILVDDVDDGPIDPHEFLCVSVTPDETASPDEDIDIDKDYKDWKDTKDSIDALQRIQALQEDCYIEIEKIPRAPNNSVKNSRIASLVESRSLRVNKDNPVSRLPRATELSLKTVRPSATISVKDLSKLKRSQESAYQEENGCGAGSMDQCTRERGRKVRKVAADRDESHECATERRLAELLEYTKRRDEENRTIMTRILHAVEKIANKM</sequence>
<organism evidence="2 3">
    <name type="scientific">Cephus cinctus</name>
    <name type="common">Wheat stem sawfly</name>
    <dbReference type="NCBI Taxonomy" id="211228"/>
    <lineage>
        <taxon>Eukaryota</taxon>
        <taxon>Metazoa</taxon>
        <taxon>Ecdysozoa</taxon>
        <taxon>Arthropoda</taxon>
        <taxon>Hexapoda</taxon>
        <taxon>Insecta</taxon>
        <taxon>Pterygota</taxon>
        <taxon>Neoptera</taxon>
        <taxon>Endopterygota</taxon>
        <taxon>Hymenoptera</taxon>
        <taxon>Cephoidea</taxon>
        <taxon>Cephidae</taxon>
        <taxon>Cephus</taxon>
    </lineage>
</organism>
<keyword evidence="2" id="KW-1185">Reference proteome</keyword>
<accession>A0AAJ7C0B8</accession>
<protein>
    <submittedName>
        <fullName evidence="3">Uncharacterized protein LOC107269246</fullName>
    </submittedName>
</protein>
<evidence type="ECO:0000259" key="1">
    <source>
        <dbReference type="Pfam" id="PF13837"/>
    </source>
</evidence>
<dbReference type="AlphaFoldDB" id="A0AAJ7C0B8"/>
<dbReference type="Pfam" id="PF13837">
    <property type="entry name" value="Myb_DNA-bind_4"/>
    <property type="match status" value="1"/>
</dbReference>
<name>A0AAJ7C0B8_CEPCN</name>
<dbReference type="Proteomes" id="UP000694920">
    <property type="component" value="Unplaced"/>
</dbReference>
<evidence type="ECO:0000313" key="2">
    <source>
        <dbReference type="Proteomes" id="UP000694920"/>
    </source>
</evidence>
<proteinExistence type="predicted"/>
<dbReference type="KEGG" id="ccin:107269246"/>